<keyword evidence="7" id="KW-1185">Reference proteome</keyword>
<feature type="domain" description="RanBP2-type" evidence="5">
    <location>
        <begin position="65"/>
        <end position="94"/>
    </location>
</feature>
<accession>C1N3X4</accession>
<proteinExistence type="predicted"/>
<evidence type="ECO:0000256" key="3">
    <source>
        <dbReference type="ARBA" id="ARBA00022833"/>
    </source>
</evidence>
<dbReference type="PROSITE" id="PS50199">
    <property type="entry name" value="ZF_RANBP2_2"/>
    <property type="match status" value="1"/>
</dbReference>
<dbReference type="GeneID" id="9687890"/>
<dbReference type="KEGG" id="mpp:MICPUCDRAFT_42283"/>
<reference evidence="6 7" key="1">
    <citation type="journal article" date="2009" name="Science">
        <title>Green evolution and dynamic adaptations revealed by genomes of the marine picoeukaryotes Micromonas.</title>
        <authorList>
            <person name="Worden A.Z."/>
            <person name="Lee J.H."/>
            <person name="Mock T."/>
            <person name="Rouze P."/>
            <person name="Simmons M.P."/>
            <person name="Aerts A.L."/>
            <person name="Allen A.E."/>
            <person name="Cuvelier M.L."/>
            <person name="Derelle E."/>
            <person name="Everett M.V."/>
            <person name="Foulon E."/>
            <person name="Grimwood J."/>
            <person name="Gundlach H."/>
            <person name="Henrissat B."/>
            <person name="Napoli C."/>
            <person name="McDonald S.M."/>
            <person name="Parker M.S."/>
            <person name="Rombauts S."/>
            <person name="Salamov A."/>
            <person name="Von Dassow P."/>
            <person name="Badger J.H."/>
            <person name="Coutinho P.M."/>
            <person name="Demir E."/>
            <person name="Dubchak I."/>
            <person name="Gentemann C."/>
            <person name="Eikrem W."/>
            <person name="Gready J.E."/>
            <person name="John U."/>
            <person name="Lanier W."/>
            <person name="Lindquist E.A."/>
            <person name="Lucas S."/>
            <person name="Mayer K.F."/>
            <person name="Moreau H."/>
            <person name="Not F."/>
            <person name="Otillar R."/>
            <person name="Panaud O."/>
            <person name="Pangilinan J."/>
            <person name="Paulsen I."/>
            <person name="Piegu B."/>
            <person name="Poliakov A."/>
            <person name="Robbens S."/>
            <person name="Schmutz J."/>
            <person name="Toulza E."/>
            <person name="Wyss T."/>
            <person name="Zelensky A."/>
            <person name="Zhou K."/>
            <person name="Armbrust E.V."/>
            <person name="Bhattacharya D."/>
            <person name="Goodenough U.W."/>
            <person name="Van de Peer Y."/>
            <person name="Grigoriev I.V."/>
        </authorList>
    </citation>
    <scope>NUCLEOTIDE SEQUENCE [LARGE SCALE GENOMIC DNA]</scope>
    <source>
        <strain evidence="6 7">CCMP1545</strain>
    </source>
</reference>
<keyword evidence="2 4" id="KW-0863">Zinc-finger</keyword>
<dbReference type="PROSITE" id="PS01358">
    <property type="entry name" value="ZF_RANBP2_1"/>
    <property type="match status" value="1"/>
</dbReference>
<organism evidence="7">
    <name type="scientific">Micromonas pusilla (strain CCMP1545)</name>
    <name type="common">Picoplanktonic green alga</name>
    <dbReference type="NCBI Taxonomy" id="564608"/>
    <lineage>
        <taxon>Eukaryota</taxon>
        <taxon>Viridiplantae</taxon>
        <taxon>Chlorophyta</taxon>
        <taxon>Mamiellophyceae</taxon>
        <taxon>Mamiellales</taxon>
        <taxon>Mamiellaceae</taxon>
        <taxon>Micromonas</taxon>
    </lineage>
</organism>
<dbReference type="OrthoDB" id="29221at2759"/>
<dbReference type="EMBL" id="GG663746">
    <property type="protein sequence ID" value="EEH53509.1"/>
    <property type="molecule type" value="Genomic_DNA"/>
</dbReference>
<dbReference type="GO" id="GO:0008270">
    <property type="term" value="F:zinc ion binding"/>
    <property type="evidence" value="ECO:0007669"/>
    <property type="project" value="UniProtKB-KW"/>
</dbReference>
<evidence type="ECO:0000313" key="6">
    <source>
        <dbReference type="EMBL" id="EEH53509.1"/>
    </source>
</evidence>
<dbReference type="InterPro" id="IPR001876">
    <property type="entry name" value="Znf_RanBP2"/>
</dbReference>
<evidence type="ECO:0000256" key="2">
    <source>
        <dbReference type="ARBA" id="ARBA00022771"/>
    </source>
</evidence>
<name>C1N3X4_MICPC</name>
<evidence type="ECO:0000256" key="4">
    <source>
        <dbReference type="PROSITE-ProRule" id="PRU00322"/>
    </source>
</evidence>
<dbReference type="SUPFAM" id="SSF90209">
    <property type="entry name" value="Ran binding protein zinc finger-like"/>
    <property type="match status" value="1"/>
</dbReference>
<dbReference type="Proteomes" id="UP000001876">
    <property type="component" value="Unassembled WGS sequence"/>
</dbReference>
<gene>
    <name evidence="6" type="ORF">MICPUCDRAFT_42283</name>
</gene>
<dbReference type="Gene3D" id="4.10.1060.10">
    <property type="entry name" value="Zinc finger, RanBP2-type"/>
    <property type="match status" value="1"/>
</dbReference>
<keyword evidence="1" id="KW-0479">Metal-binding</keyword>
<keyword evidence="3" id="KW-0862">Zinc</keyword>
<evidence type="ECO:0000259" key="5">
    <source>
        <dbReference type="PROSITE" id="PS50199"/>
    </source>
</evidence>
<evidence type="ECO:0000256" key="1">
    <source>
        <dbReference type="ARBA" id="ARBA00022723"/>
    </source>
</evidence>
<dbReference type="InterPro" id="IPR036443">
    <property type="entry name" value="Znf_RanBP2_sf"/>
</dbReference>
<sequence>MENAAKARMGAVPSDLAGGLSGAGAGVSGNKQIGRFFDNQGRFINPAGGFNPSGAPRRIPKEHGQWGDWECDACGGHNRKNRQSCFTCFVPKPPDAKAAVYTSSVGGRKLKD</sequence>
<dbReference type="RefSeq" id="XP_003062690.1">
    <property type="nucleotide sequence ID" value="XM_003062644.1"/>
</dbReference>
<evidence type="ECO:0000313" key="7">
    <source>
        <dbReference type="Proteomes" id="UP000001876"/>
    </source>
</evidence>
<dbReference type="AlphaFoldDB" id="C1N3X4"/>
<protein>
    <submittedName>
        <fullName evidence="6">Predicted protein</fullName>
    </submittedName>
</protein>